<keyword evidence="3" id="KW-0808">Transferase</keyword>
<evidence type="ECO:0000256" key="3">
    <source>
        <dbReference type="ARBA" id="ARBA00022679"/>
    </source>
</evidence>
<dbReference type="GO" id="GO:0005886">
    <property type="term" value="C:plasma membrane"/>
    <property type="evidence" value="ECO:0007669"/>
    <property type="project" value="InterPro"/>
</dbReference>
<feature type="transmembrane region" description="Helical" evidence="10">
    <location>
        <begin position="82"/>
        <end position="101"/>
    </location>
</feature>
<dbReference type="Pfam" id="PF02660">
    <property type="entry name" value="G3P_acyltransf"/>
    <property type="match status" value="1"/>
</dbReference>
<organism evidence="11 12">
    <name type="scientific">Iamia majanohamensis</name>
    <dbReference type="NCBI Taxonomy" id="467976"/>
    <lineage>
        <taxon>Bacteria</taxon>
        <taxon>Bacillati</taxon>
        <taxon>Actinomycetota</taxon>
        <taxon>Acidimicrobiia</taxon>
        <taxon>Acidimicrobiales</taxon>
        <taxon>Iamiaceae</taxon>
        <taxon>Iamia</taxon>
    </lineage>
</organism>
<name>A0AAF0BRX5_9ACTN</name>
<evidence type="ECO:0000256" key="10">
    <source>
        <dbReference type="SAM" id="Phobius"/>
    </source>
</evidence>
<keyword evidence="9" id="KW-1208">Phospholipid metabolism</keyword>
<evidence type="ECO:0000256" key="9">
    <source>
        <dbReference type="ARBA" id="ARBA00023264"/>
    </source>
</evidence>
<dbReference type="RefSeq" id="WP_272736893.1">
    <property type="nucleotide sequence ID" value="NZ_CP116942.1"/>
</dbReference>
<keyword evidence="12" id="KW-1185">Reference proteome</keyword>
<dbReference type="PANTHER" id="PTHR30309">
    <property type="entry name" value="INNER MEMBRANE PROTEIN YGIH"/>
    <property type="match status" value="1"/>
</dbReference>
<feature type="transmembrane region" description="Helical" evidence="10">
    <location>
        <begin position="148"/>
        <end position="166"/>
    </location>
</feature>
<feature type="transmembrane region" description="Helical" evidence="10">
    <location>
        <begin position="178"/>
        <end position="197"/>
    </location>
</feature>
<dbReference type="Proteomes" id="UP001216390">
    <property type="component" value="Chromosome"/>
</dbReference>
<evidence type="ECO:0000256" key="8">
    <source>
        <dbReference type="ARBA" id="ARBA00023209"/>
    </source>
</evidence>
<evidence type="ECO:0000256" key="6">
    <source>
        <dbReference type="ARBA" id="ARBA00023098"/>
    </source>
</evidence>
<dbReference type="SMART" id="SM01207">
    <property type="entry name" value="G3P_acyltransf"/>
    <property type="match status" value="1"/>
</dbReference>
<dbReference type="InterPro" id="IPR003811">
    <property type="entry name" value="G3P_acylTferase_PlsY"/>
</dbReference>
<feature type="transmembrane region" description="Helical" evidence="10">
    <location>
        <begin position="113"/>
        <end position="136"/>
    </location>
</feature>
<keyword evidence="1" id="KW-1003">Cell membrane</keyword>
<dbReference type="KEGG" id="ima:PO878_01395"/>
<dbReference type="EMBL" id="CP116942">
    <property type="protein sequence ID" value="WCO67371.1"/>
    <property type="molecule type" value="Genomic_DNA"/>
</dbReference>
<dbReference type="AlphaFoldDB" id="A0AAF0BRX5"/>
<evidence type="ECO:0000256" key="5">
    <source>
        <dbReference type="ARBA" id="ARBA00022989"/>
    </source>
</evidence>
<keyword evidence="7 10" id="KW-0472">Membrane</keyword>
<sequence length="204" mass="19844">MAAPGTLRVLLAGVAGYGAGLLPSATLAARLARGGGVDLHTSGSGNPGATNAASLLGPGWGVAVLVLDMGKGAAAAALGRALGGPAGGAAAGAASIAGHVFPAPSRFRGGKGVATSAGASLVLFPAYFPLDAAVAYLSATRTQDADRAIQISCTAWTVAALVWWRRGLPNAWGPPPTASLPAFAGLGSAVMLARLAVNRRAAGR</sequence>
<dbReference type="PANTHER" id="PTHR30309:SF0">
    <property type="entry name" value="GLYCEROL-3-PHOSPHATE ACYLTRANSFERASE-RELATED"/>
    <property type="match status" value="1"/>
</dbReference>
<evidence type="ECO:0000313" key="12">
    <source>
        <dbReference type="Proteomes" id="UP001216390"/>
    </source>
</evidence>
<accession>A0AAF0BRX5</accession>
<feature type="transmembrane region" description="Helical" evidence="10">
    <location>
        <begin position="52"/>
        <end position="70"/>
    </location>
</feature>
<keyword evidence="6" id="KW-0443">Lipid metabolism</keyword>
<keyword evidence="8" id="KW-0594">Phospholipid biosynthesis</keyword>
<keyword evidence="4 10" id="KW-0812">Transmembrane</keyword>
<dbReference type="GO" id="GO:0043772">
    <property type="term" value="F:acyl-phosphate glycerol-3-phosphate acyltransferase activity"/>
    <property type="evidence" value="ECO:0007669"/>
    <property type="project" value="InterPro"/>
</dbReference>
<keyword evidence="2" id="KW-0444">Lipid biosynthesis</keyword>
<gene>
    <name evidence="11" type="ORF">PO878_01395</name>
</gene>
<keyword evidence="5 10" id="KW-1133">Transmembrane helix</keyword>
<dbReference type="GO" id="GO:0008654">
    <property type="term" value="P:phospholipid biosynthetic process"/>
    <property type="evidence" value="ECO:0007669"/>
    <property type="project" value="UniProtKB-KW"/>
</dbReference>
<protein>
    <submittedName>
        <fullName evidence="11">Glycerol-3-phosphate acyltransferase</fullName>
    </submittedName>
</protein>
<keyword evidence="11" id="KW-0012">Acyltransferase</keyword>
<proteinExistence type="predicted"/>
<evidence type="ECO:0000256" key="7">
    <source>
        <dbReference type="ARBA" id="ARBA00023136"/>
    </source>
</evidence>
<evidence type="ECO:0000256" key="2">
    <source>
        <dbReference type="ARBA" id="ARBA00022516"/>
    </source>
</evidence>
<evidence type="ECO:0000256" key="4">
    <source>
        <dbReference type="ARBA" id="ARBA00022692"/>
    </source>
</evidence>
<evidence type="ECO:0000256" key="1">
    <source>
        <dbReference type="ARBA" id="ARBA00022475"/>
    </source>
</evidence>
<reference evidence="11" key="1">
    <citation type="submission" date="2023-01" db="EMBL/GenBank/DDBJ databases">
        <title>The diversity of Class Acidimicrobiia in South China Sea sediment environments and the proposal of Iamia marina sp. nov., a novel species of the genus Iamia.</title>
        <authorList>
            <person name="He Y."/>
            <person name="Tian X."/>
        </authorList>
    </citation>
    <scope>NUCLEOTIDE SEQUENCE</scope>
    <source>
        <strain evidence="11">DSM 19957</strain>
    </source>
</reference>
<evidence type="ECO:0000313" key="11">
    <source>
        <dbReference type="EMBL" id="WCO67371.1"/>
    </source>
</evidence>